<feature type="domain" description="EML-like first beta-propeller" evidence="11">
    <location>
        <begin position="285"/>
        <end position="567"/>
    </location>
</feature>
<sequence>MTSEGKDENGSTELNFTETDFSSHDGLLSHDKEDVVDRVAYLEKKLQAQEDEIVCLKSAMADVIRRMAAVEQSSHSNGTSSRSNTRQSLNRPRSSMGLTGHSSSSGANRNHLNALDNVNLMSQRHAPVLNAAASRGPKAGRPSSAHHSGGQSLAKWSSLSTAGEMANTNLTPTSRSLSKSYGNLMASSNARQLARQGSREPQWSQDDGCLKFYIRGRVINLYAPTDLTDYNISKQAEAPAEKLQLEWVYGYRGRDCRSNLYHLPTGEVVYFTAGVVVLHNIEEQSQRHYTGHTDDIKCLAIHPDKIKIATGQVAGHDSKEGKRKPSQSGSSPSTDDGLPHVRIWESVSLNTLHVIGLGVFNRAVCCLSFSKLDGGQHLVVVDESNEHILSVWDVGREKPVKLADTKSSTEPVLAVEYHPLEKNQIVSCGKSQISFWTFEGGTLAKKNGIYDKYDKPKYVLSLAFSDNGDVLTGDSNGNIFVWGKGSNRIANAMLGAHEGGVFSLCMMEDGMLLSGGGKDRKIIQWDNTYSKTGQCAEIPEQYGPVRTLNCKGGLILVGTTRNCILHGSLGLEFSAVVQGHTDEMWGLACHPNQHQFLTCGSDKQLYLWDSQSRSVVWNKEMNDAVHSCCFHPRGGIVAVGTSVARWLVIDLATREVVSIHSDGNEQIECIQYSPDGSMLAVGSRDNYVYIYTVSEDGKKYTKIGRCSGHSSFITHVDWSQDSQYLASNSGDYELLYWTASSCKMLTNLNIIREIKWATQTCVLGFNTAGIWPEGADGTDINGCCKSHNERLIASCDDYGKVNLFAFPAYQPKSSCHSYGGHSSHVTSVDFLFDDSRVISTGGKDMAVMQWQVL</sequence>
<dbReference type="PANTHER" id="PTHR13720">
    <property type="entry name" value="WD-40 REPEAT PROTEIN"/>
    <property type="match status" value="1"/>
</dbReference>
<feature type="repeat" description="WD" evidence="8">
    <location>
        <begin position="494"/>
        <end position="526"/>
    </location>
</feature>
<evidence type="ECO:0000313" key="14">
    <source>
        <dbReference type="Proteomes" id="UP000735302"/>
    </source>
</evidence>
<evidence type="ECO:0000256" key="4">
    <source>
        <dbReference type="ARBA" id="ARBA00022574"/>
    </source>
</evidence>
<dbReference type="InterPro" id="IPR015943">
    <property type="entry name" value="WD40/YVTN_repeat-like_dom_sf"/>
</dbReference>
<keyword evidence="4 8" id="KW-0853">WD repeat</keyword>
<dbReference type="SUPFAM" id="SSF50978">
    <property type="entry name" value="WD40 repeat-like"/>
    <property type="match status" value="2"/>
</dbReference>
<accession>A0AAV3ZRI1</accession>
<gene>
    <name evidence="13" type="ORF">PoB_002365800</name>
</gene>
<dbReference type="InterPro" id="IPR055442">
    <property type="entry name" value="Beta-prop_EML-like_2nd"/>
</dbReference>
<evidence type="ECO:0000259" key="12">
    <source>
        <dbReference type="Pfam" id="PF23414"/>
    </source>
</evidence>
<dbReference type="EMBL" id="BLXT01002730">
    <property type="protein sequence ID" value="GFN97152.1"/>
    <property type="molecule type" value="Genomic_DNA"/>
</dbReference>
<keyword evidence="9" id="KW-0175">Coiled coil</keyword>
<dbReference type="InterPro" id="IPR055439">
    <property type="entry name" value="Beta-prop_EML_1st"/>
</dbReference>
<dbReference type="CDD" id="cd21931">
    <property type="entry name" value="TD_EMAP-like"/>
    <property type="match status" value="1"/>
</dbReference>
<dbReference type="InterPro" id="IPR001680">
    <property type="entry name" value="WD40_rpt"/>
</dbReference>
<dbReference type="PROSITE" id="PS50294">
    <property type="entry name" value="WD_REPEATS_REGION"/>
    <property type="match status" value="3"/>
</dbReference>
<dbReference type="PROSITE" id="PS50082">
    <property type="entry name" value="WD_REPEATS_2"/>
    <property type="match status" value="5"/>
</dbReference>
<feature type="compositionally biased region" description="Low complexity" evidence="10">
    <location>
        <begin position="72"/>
        <end position="106"/>
    </location>
</feature>
<name>A0AAV3ZRI1_9GAST</name>
<feature type="region of interest" description="Disordered" evidence="10">
    <location>
        <begin position="312"/>
        <end position="337"/>
    </location>
</feature>
<dbReference type="GO" id="GO:0072686">
    <property type="term" value="C:mitotic spindle"/>
    <property type="evidence" value="ECO:0007669"/>
    <property type="project" value="TreeGrafter"/>
</dbReference>
<dbReference type="InterPro" id="IPR049813">
    <property type="entry name" value="Elp-1-like_TD"/>
</dbReference>
<evidence type="ECO:0000313" key="13">
    <source>
        <dbReference type="EMBL" id="GFN97152.1"/>
    </source>
</evidence>
<dbReference type="Gene3D" id="2.130.10.10">
    <property type="entry name" value="YVTN repeat-like/Quinoprotein amine dehydrogenase"/>
    <property type="match status" value="2"/>
</dbReference>
<evidence type="ECO:0000256" key="6">
    <source>
        <dbReference type="ARBA" id="ARBA00022737"/>
    </source>
</evidence>
<feature type="compositionally biased region" description="Polar residues" evidence="10">
    <location>
        <begin position="145"/>
        <end position="157"/>
    </location>
</feature>
<feature type="region of interest" description="Disordered" evidence="10">
    <location>
        <begin position="70"/>
        <end position="111"/>
    </location>
</feature>
<feature type="domain" description="EML-like second beta-propeller" evidence="12">
    <location>
        <begin position="584"/>
        <end position="852"/>
    </location>
</feature>
<dbReference type="SUPFAM" id="SSF50969">
    <property type="entry name" value="YVTN repeat-like/Quinoprotein amine dehydrogenase"/>
    <property type="match status" value="1"/>
</dbReference>
<dbReference type="FunFam" id="2.130.10.10:FF:000005">
    <property type="entry name" value="Putative echinoderm microtubule-associated protein-like 1"/>
    <property type="match status" value="1"/>
</dbReference>
<evidence type="ECO:0000256" key="1">
    <source>
        <dbReference type="ARBA" id="ARBA00004245"/>
    </source>
</evidence>
<evidence type="ECO:0000256" key="10">
    <source>
        <dbReference type="SAM" id="MobiDB-lite"/>
    </source>
</evidence>
<protein>
    <submittedName>
        <fullName evidence="13">Echinoderm microtubule-associated protein-like 1</fullName>
    </submittedName>
</protein>
<keyword evidence="5" id="KW-0493">Microtubule</keyword>
<dbReference type="GO" id="GO:0000226">
    <property type="term" value="P:microtubule cytoskeleton organization"/>
    <property type="evidence" value="ECO:0007669"/>
    <property type="project" value="TreeGrafter"/>
</dbReference>
<evidence type="ECO:0000256" key="3">
    <source>
        <dbReference type="ARBA" id="ARBA00022490"/>
    </source>
</evidence>
<dbReference type="Pfam" id="PF23414">
    <property type="entry name" value="Beta-prop_EML_2"/>
    <property type="match status" value="1"/>
</dbReference>
<comment type="caution">
    <text evidence="13">The sequence shown here is derived from an EMBL/GenBank/DDBJ whole genome shotgun (WGS) entry which is preliminary data.</text>
</comment>
<dbReference type="InterPro" id="IPR036322">
    <property type="entry name" value="WD40_repeat_dom_sf"/>
</dbReference>
<evidence type="ECO:0000256" key="7">
    <source>
        <dbReference type="ARBA" id="ARBA00023212"/>
    </source>
</evidence>
<feature type="repeat" description="WD" evidence="8">
    <location>
        <begin position="660"/>
        <end position="701"/>
    </location>
</feature>
<feature type="repeat" description="WD" evidence="8">
    <location>
        <begin position="706"/>
        <end position="747"/>
    </location>
</feature>
<keyword evidence="3" id="KW-0963">Cytoplasm</keyword>
<feature type="repeat" description="WD" evidence="8">
    <location>
        <begin position="818"/>
        <end position="853"/>
    </location>
</feature>
<feature type="coiled-coil region" evidence="9">
    <location>
        <begin position="32"/>
        <end position="66"/>
    </location>
</feature>
<comment type="subcellular location">
    <subcellularLocation>
        <location evidence="1">Cytoplasm</location>
        <location evidence="1">Cytoskeleton</location>
    </subcellularLocation>
</comment>
<dbReference type="GO" id="GO:0008017">
    <property type="term" value="F:microtubule binding"/>
    <property type="evidence" value="ECO:0007669"/>
    <property type="project" value="TreeGrafter"/>
</dbReference>
<feature type="region of interest" description="Disordered" evidence="10">
    <location>
        <begin position="132"/>
        <end position="157"/>
    </location>
</feature>
<dbReference type="SMART" id="SM00320">
    <property type="entry name" value="WD40"/>
    <property type="match status" value="11"/>
</dbReference>
<dbReference type="InterPro" id="IPR011044">
    <property type="entry name" value="Quino_amine_DH_bsu"/>
</dbReference>
<dbReference type="GO" id="GO:0005874">
    <property type="term" value="C:microtubule"/>
    <property type="evidence" value="ECO:0007669"/>
    <property type="project" value="UniProtKB-KW"/>
</dbReference>
<proteinExistence type="inferred from homology"/>
<evidence type="ECO:0000256" key="2">
    <source>
        <dbReference type="ARBA" id="ARBA00006489"/>
    </source>
</evidence>
<evidence type="ECO:0000259" key="11">
    <source>
        <dbReference type="Pfam" id="PF23409"/>
    </source>
</evidence>
<comment type="similarity">
    <text evidence="2">Belongs to the WD repeat EMAP family.</text>
</comment>
<dbReference type="PANTHER" id="PTHR13720:SF50">
    <property type="entry name" value="ECHINODERM MICROTUBULE-ASSOCIATED PROTEIN-LIKE 2"/>
    <property type="match status" value="1"/>
</dbReference>
<dbReference type="Proteomes" id="UP000735302">
    <property type="component" value="Unassembled WGS sequence"/>
</dbReference>
<feature type="repeat" description="WD" evidence="8">
    <location>
        <begin position="577"/>
        <end position="618"/>
    </location>
</feature>
<dbReference type="FunFam" id="2.130.10.10:FF:002220">
    <property type="entry name" value="EMAP-like 3"/>
    <property type="match status" value="1"/>
</dbReference>
<dbReference type="Pfam" id="PF03451">
    <property type="entry name" value="HELP"/>
    <property type="match status" value="1"/>
</dbReference>
<evidence type="ECO:0000256" key="8">
    <source>
        <dbReference type="PROSITE-ProRule" id="PRU00221"/>
    </source>
</evidence>
<evidence type="ECO:0000256" key="5">
    <source>
        <dbReference type="ARBA" id="ARBA00022701"/>
    </source>
</evidence>
<evidence type="ECO:0000256" key="9">
    <source>
        <dbReference type="SAM" id="Coils"/>
    </source>
</evidence>
<organism evidence="13 14">
    <name type="scientific">Plakobranchus ocellatus</name>
    <dbReference type="NCBI Taxonomy" id="259542"/>
    <lineage>
        <taxon>Eukaryota</taxon>
        <taxon>Metazoa</taxon>
        <taxon>Spiralia</taxon>
        <taxon>Lophotrochozoa</taxon>
        <taxon>Mollusca</taxon>
        <taxon>Gastropoda</taxon>
        <taxon>Heterobranchia</taxon>
        <taxon>Euthyneura</taxon>
        <taxon>Panpulmonata</taxon>
        <taxon>Sacoglossa</taxon>
        <taxon>Placobranchoidea</taxon>
        <taxon>Plakobranchidae</taxon>
        <taxon>Plakobranchus</taxon>
    </lineage>
</organism>
<keyword evidence="6" id="KW-0677">Repeat</keyword>
<keyword evidence="14" id="KW-1185">Reference proteome</keyword>
<dbReference type="InterPro" id="IPR005108">
    <property type="entry name" value="HELP"/>
</dbReference>
<dbReference type="InterPro" id="IPR050630">
    <property type="entry name" value="WD_repeat_EMAP"/>
</dbReference>
<reference evidence="13 14" key="1">
    <citation type="journal article" date="2021" name="Elife">
        <title>Chloroplast acquisition without the gene transfer in kleptoplastic sea slugs, Plakobranchus ocellatus.</title>
        <authorList>
            <person name="Maeda T."/>
            <person name="Takahashi S."/>
            <person name="Yoshida T."/>
            <person name="Shimamura S."/>
            <person name="Takaki Y."/>
            <person name="Nagai Y."/>
            <person name="Toyoda A."/>
            <person name="Suzuki Y."/>
            <person name="Arimoto A."/>
            <person name="Ishii H."/>
            <person name="Satoh N."/>
            <person name="Nishiyama T."/>
            <person name="Hasebe M."/>
            <person name="Maruyama T."/>
            <person name="Minagawa J."/>
            <person name="Obokata J."/>
            <person name="Shigenobu S."/>
        </authorList>
    </citation>
    <scope>NUCLEOTIDE SEQUENCE [LARGE SCALE GENOMIC DNA]</scope>
</reference>
<dbReference type="Pfam" id="PF23409">
    <property type="entry name" value="Beta-prop_EML"/>
    <property type="match status" value="1"/>
</dbReference>
<keyword evidence="7" id="KW-0206">Cytoskeleton</keyword>
<dbReference type="AlphaFoldDB" id="A0AAV3ZRI1"/>